<accession>A0AAV2B3T6</accession>
<gene>
    <name evidence="4" type="ORF">LARSCL_LOCUS16539</name>
</gene>
<dbReference type="GO" id="GO:0005730">
    <property type="term" value="C:nucleolus"/>
    <property type="evidence" value="ECO:0007669"/>
    <property type="project" value="TreeGrafter"/>
</dbReference>
<dbReference type="Pfam" id="PF03715">
    <property type="entry name" value="Noc2"/>
    <property type="match status" value="1"/>
</dbReference>
<dbReference type="EMBL" id="CAXIEN010000265">
    <property type="protein sequence ID" value="CAL1290522.1"/>
    <property type="molecule type" value="Genomic_DNA"/>
</dbReference>
<organism evidence="4 5">
    <name type="scientific">Larinioides sclopetarius</name>
    <dbReference type="NCBI Taxonomy" id="280406"/>
    <lineage>
        <taxon>Eukaryota</taxon>
        <taxon>Metazoa</taxon>
        <taxon>Ecdysozoa</taxon>
        <taxon>Arthropoda</taxon>
        <taxon>Chelicerata</taxon>
        <taxon>Arachnida</taxon>
        <taxon>Araneae</taxon>
        <taxon>Araneomorphae</taxon>
        <taxon>Entelegynae</taxon>
        <taxon>Araneoidea</taxon>
        <taxon>Araneidae</taxon>
        <taxon>Larinioides</taxon>
    </lineage>
</organism>
<evidence type="ECO:0000256" key="2">
    <source>
        <dbReference type="ARBA" id="ARBA00005907"/>
    </source>
</evidence>
<dbReference type="InterPro" id="IPR005343">
    <property type="entry name" value="Noc2"/>
</dbReference>
<keyword evidence="3" id="KW-0539">Nucleus</keyword>
<dbReference type="AlphaFoldDB" id="A0AAV2B3T6"/>
<dbReference type="GO" id="GO:0042393">
    <property type="term" value="F:histone binding"/>
    <property type="evidence" value="ECO:0007669"/>
    <property type="project" value="TreeGrafter"/>
</dbReference>
<dbReference type="GO" id="GO:0030690">
    <property type="term" value="C:Noc1p-Noc2p complex"/>
    <property type="evidence" value="ECO:0007669"/>
    <property type="project" value="TreeGrafter"/>
</dbReference>
<evidence type="ECO:0000256" key="1">
    <source>
        <dbReference type="ARBA" id="ARBA00004123"/>
    </source>
</evidence>
<proteinExistence type="inferred from homology"/>
<dbReference type="GO" id="GO:0030691">
    <property type="term" value="C:Noc2p-Noc3p complex"/>
    <property type="evidence" value="ECO:0007669"/>
    <property type="project" value="TreeGrafter"/>
</dbReference>
<dbReference type="GO" id="GO:0042273">
    <property type="term" value="P:ribosomal large subunit biogenesis"/>
    <property type="evidence" value="ECO:0007669"/>
    <property type="project" value="TreeGrafter"/>
</dbReference>
<sequence length="551" mass="63288">MSSDSEVEEASSHATTLKKLKYKDPDFYEFLKENDKELLDFKYSESEEDEQEGAADEEELDVKISAKKLTYIKENISNAPTLKLCKGLISAFKSAVNQADGSDKNIDMSNSEFFNDVVKLCLIDLVPALFKLLQLPTEPGKKKIDPTRSKLWKKVQMSVKSYLIDMLKMISLMKESSVLVLLLKHTVHLIPFFNVFIKLSRHLLKKMVTLWSSEEETIRVLSLIVIVRSTKSLPKEYLGQVLKEMYFAYIKNTKFTSPSTWPMINFMKRSLTEVYALNPEMAYEHGFIYIRQMSIHLRNAITTKKKEAFQTVYNWQYTHCILLWSHLLCRLVDHEPLKSLIYPLVQTTIGTINLIPTAKYIPLRFHLVKALMHISNSTGIFIPVLSFILDVLKIVDYNKKSNFSVKPVEFSCALKVTKSQLLEAGFKDACISEVCSLLVEYLKSYASSIGFPELALPAVLQIKSFIKQCKVSKYHQQLKAVLVKIEENSLFISEKRRLVTFSITGSDQVKRWEENICSEGTPLLQMKKEVKKDSVAVVEDKPRKKKRKLAK</sequence>
<dbReference type="Proteomes" id="UP001497382">
    <property type="component" value="Unassembled WGS sequence"/>
</dbReference>
<dbReference type="GO" id="GO:0003714">
    <property type="term" value="F:transcription corepressor activity"/>
    <property type="evidence" value="ECO:0007669"/>
    <property type="project" value="TreeGrafter"/>
</dbReference>
<evidence type="ECO:0000313" key="5">
    <source>
        <dbReference type="Proteomes" id="UP001497382"/>
    </source>
</evidence>
<dbReference type="GO" id="GO:0000122">
    <property type="term" value="P:negative regulation of transcription by RNA polymerase II"/>
    <property type="evidence" value="ECO:0007669"/>
    <property type="project" value="TreeGrafter"/>
</dbReference>
<dbReference type="GO" id="GO:0005654">
    <property type="term" value="C:nucleoplasm"/>
    <property type="evidence" value="ECO:0007669"/>
    <property type="project" value="TreeGrafter"/>
</dbReference>
<evidence type="ECO:0000256" key="3">
    <source>
        <dbReference type="ARBA" id="ARBA00023242"/>
    </source>
</evidence>
<protein>
    <recommendedName>
        <fullName evidence="6">Nucleolar complex protein 2 homolog</fullName>
    </recommendedName>
</protein>
<evidence type="ECO:0000313" key="4">
    <source>
        <dbReference type="EMBL" id="CAL1290522.1"/>
    </source>
</evidence>
<keyword evidence="5" id="KW-1185">Reference proteome</keyword>
<name>A0AAV2B3T6_9ARAC</name>
<comment type="subcellular location">
    <subcellularLocation>
        <location evidence="1">Nucleus</location>
    </subcellularLocation>
</comment>
<comment type="similarity">
    <text evidence="2">Belongs to the NOC2 family.</text>
</comment>
<reference evidence="4 5" key="1">
    <citation type="submission" date="2024-04" db="EMBL/GenBank/DDBJ databases">
        <authorList>
            <person name="Rising A."/>
            <person name="Reimegard J."/>
            <person name="Sonavane S."/>
            <person name="Akerstrom W."/>
            <person name="Nylinder S."/>
            <person name="Hedman E."/>
            <person name="Kallberg Y."/>
        </authorList>
    </citation>
    <scope>NUCLEOTIDE SEQUENCE [LARGE SCALE GENOMIC DNA]</scope>
</reference>
<dbReference type="PANTHER" id="PTHR12687:SF4">
    <property type="entry name" value="NUCLEOLAR COMPLEX PROTEIN 2 HOMOLOG"/>
    <property type="match status" value="1"/>
</dbReference>
<comment type="caution">
    <text evidence="4">The sequence shown here is derived from an EMBL/GenBank/DDBJ whole genome shotgun (WGS) entry which is preliminary data.</text>
</comment>
<dbReference type="PANTHER" id="PTHR12687">
    <property type="entry name" value="NUCLEOLAR COMPLEX 2 AND RAD4-RELATED"/>
    <property type="match status" value="1"/>
</dbReference>
<evidence type="ECO:0008006" key="6">
    <source>
        <dbReference type="Google" id="ProtNLM"/>
    </source>
</evidence>